<name>A0AA35W805_GEOBA</name>
<comment type="caution">
    <text evidence="5">The sequence shown here is derived from an EMBL/GenBank/DDBJ whole genome shotgun (WGS) entry which is preliminary data.</text>
</comment>
<dbReference type="AlphaFoldDB" id="A0AA35W805"/>
<dbReference type="Gene3D" id="1.10.506.10">
    <property type="entry name" value="GTPase Activation - p120gap, domain 1"/>
    <property type="match status" value="2"/>
</dbReference>
<dbReference type="Pfam" id="PF00616">
    <property type="entry name" value="RasGAP"/>
    <property type="match status" value="2"/>
</dbReference>
<reference evidence="5" key="1">
    <citation type="submission" date="2023-03" db="EMBL/GenBank/DDBJ databases">
        <authorList>
            <person name="Steffen K."/>
            <person name="Cardenas P."/>
        </authorList>
    </citation>
    <scope>NUCLEOTIDE SEQUENCE</scope>
</reference>
<dbReference type="SUPFAM" id="SSF48350">
    <property type="entry name" value="GTPase activation domain, GAP"/>
    <property type="match status" value="1"/>
</dbReference>
<protein>
    <submittedName>
        <fullName evidence="5">Ras GTPase-activating protein 3</fullName>
    </submittedName>
</protein>
<feature type="domain" description="C2" evidence="3">
    <location>
        <begin position="46"/>
        <end position="174"/>
    </location>
</feature>
<evidence type="ECO:0000313" key="6">
    <source>
        <dbReference type="Proteomes" id="UP001174909"/>
    </source>
</evidence>
<dbReference type="PROSITE" id="PS50018">
    <property type="entry name" value="RAS_GTPASE_ACTIV_2"/>
    <property type="match status" value="1"/>
</dbReference>
<evidence type="ECO:0000256" key="1">
    <source>
        <dbReference type="ARBA" id="ARBA00022468"/>
    </source>
</evidence>
<dbReference type="CDD" id="cd05128">
    <property type="entry name" value="RasGAP_GAP1_like"/>
    <property type="match status" value="1"/>
</dbReference>
<organism evidence="5 6">
    <name type="scientific">Geodia barretti</name>
    <name type="common">Barrett's horny sponge</name>
    <dbReference type="NCBI Taxonomy" id="519541"/>
    <lineage>
        <taxon>Eukaryota</taxon>
        <taxon>Metazoa</taxon>
        <taxon>Porifera</taxon>
        <taxon>Demospongiae</taxon>
        <taxon>Heteroscleromorpha</taxon>
        <taxon>Tetractinellida</taxon>
        <taxon>Astrophorina</taxon>
        <taxon>Geodiidae</taxon>
        <taxon>Geodia</taxon>
    </lineage>
</organism>
<dbReference type="InterPro" id="IPR011993">
    <property type="entry name" value="PH-like_dom_sf"/>
</dbReference>
<feature type="domain" description="PH" evidence="2">
    <location>
        <begin position="492"/>
        <end position="595"/>
    </location>
</feature>
<dbReference type="SUPFAM" id="SSF50729">
    <property type="entry name" value="PH domain-like"/>
    <property type="match status" value="1"/>
</dbReference>
<dbReference type="SUPFAM" id="SSF49562">
    <property type="entry name" value="C2 domain (Calcium/lipid-binding domain, CaLB)"/>
    <property type="match status" value="1"/>
</dbReference>
<keyword evidence="1" id="KW-0343">GTPase activation</keyword>
<dbReference type="Proteomes" id="UP001174909">
    <property type="component" value="Unassembled WGS sequence"/>
</dbReference>
<dbReference type="InterPro" id="IPR001849">
    <property type="entry name" value="PH_domain"/>
</dbReference>
<dbReference type="InterPro" id="IPR008936">
    <property type="entry name" value="Rho_GTPase_activation_prot"/>
</dbReference>
<proteinExistence type="predicted"/>
<dbReference type="InterPro" id="IPR023152">
    <property type="entry name" value="RasGAP_CS"/>
</dbReference>
<dbReference type="InterPro" id="IPR035892">
    <property type="entry name" value="C2_domain_sf"/>
</dbReference>
<dbReference type="Gene3D" id="2.30.29.30">
    <property type="entry name" value="Pleckstrin-homology domain (PH domain)/Phosphotyrosine-binding domain (PTB)"/>
    <property type="match status" value="1"/>
</dbReference>
<sequence length="729" mass="82062">MANDCLPLSRDAKIGKVAIYKDALITGEAKEDKWYRLQPIDLDSEVQGKVHLLFNYREKFDDGQTYFELSVKVIEGCGLSGLGPSGFTDPYAQVVILGPTGLMSEVRKGLIHRKDNDPQMNETFFFPLSETELKDAIVRVSLWHHTSLSEDLFLGQVNVSTSEIDSSRAYHGWFQLSPRPPDTQSVLQDKVDLGTMRLSVSYSQDRIFPLEMYRPLQTLLLQTLEVLDITDSALYILSEVYKDKSSMTRSLVRIFFKLGSLEQLIKRLIEHEVSVTSDPNTLFRGNSIATKMVDEFMKLIGLSYLRRTLQCCIDEIFESRKSCEIDPSKLCDGENIDVNMTNLLYFVEKILSAIVSSSLSCPRLMCRIFSLLSQAAVRKFPDKHNIVQYTAVSGFIFLRFFAPAILSPRLFQLRSEIPTPVVARTLTLISKTVQSMGNIGTLSNKSSGSHKESYLVPLNEQLMDESHIRDIKTYLTAIADPTGGQDIGLDDLTYREGFLIKRSQGRRKGPKGPKNFRRRYFVLTGKSLTYAKSRGDSPLCEIPLSHMLAVERVEDQAFNMKFMFQVVQPGRILYMQAKNSVELKEWLSSLARVCGTGGGRQDMFHAGAFINNQWTCCGGIRDEPNSGCKSVTLAMQVLSGRGDIDLERELNRVYRMFLEGQTKLVTLKGEATLSARRDSTSLPLRVSNLCELLIFVKNLELSCTAQPEPQLGSKHAPYVCPVDQALVVR</sequence>
<dbReference type="InterPro" id="IPR000008">
    <property type="entry name" value="C2_dom"/>
</dbReference>
<accession>A0AA35W805</accession>
<dbReference type="Pfam" id="PF00168">
    <property type="entry name" value="C2"/>
    <property type="match status" value="1"/>
</dbReference>
<keyword evidence="6" id="KW-1185">Reference proteome</keyword>
<evidence type="ECO:0000259" key="3">
    <source>
        <dbReference type="PROSITE" id="PS50004"/>
    </source>
</evidence>
<dbReference type="Pfam" id="PF00169">
    <property type="entry name" value="PH"/>
    <property type="match status" value="1"/>
</dbReference>
<dbReference type="PANTHER" id="PTHR10194:SF148">
    <property type="entry name" value="GTPASE-ACTIVATING PROTEIN"/>
    <property type="match status" value="1"/>
</dbReference>
<dbReference type="SMART" id="SM00239">
    <property type="entry name" value="C2"/>
    <property type="match status" value="1"/>
</dbReference>
<dbReference type="CDD" id="cd01244">
    <property type="entry name" value="PH_GAP1-like"/>
    <property type="match status" value="1"/>
</dbReference>
<dbReference type="PROSITE" id="PS00509">
    <property type="entry name" value="RAS_GTPASE_ACTIV_1"/>
    <property type="match status" value="1"/>
</dbReference>
<evidence type="ECO:0000313" key="5">
    <source>
        <dbReference type="EMBL" id="CAI8005260.1"/>
    </source>
</evidence>
<gene>
    <name evidence="5" type="ORF">GBAR_LOCUS4115</name>
</gene>
<dbReference type="PROSITE" id="PS50003">
    <property type="entry name" value="PH_DOMAIN"/>
    <property type="match status" value="1"/>
</dbReference>
<dbReference type="InterPro" id="IPR001936">
    <property type="entry name" value="RasGAP_dom"/>
</dbReference>
<dbReference type="InterPro" id="IPR039360">
    <property type="entry name" value="Ras_GTPase"/>
</dbReference>
<dbReference type="EMBL" id="CASHTH010000591">
    <property type="protein sequence ID" value="CAI8005260.1"/>
    <property type="molecule type" value="Genomic_DNA"/>
</dbReference>
<dbReference type="PANTHER" id="PTHR10194">
    <property type="entry name" value="RAS GTPASE-ACTIVATING PROTEINS"/>
    <property type="match status" value="1"/>
</dbReference>
<evidence type="ECO:0000259" key="2">
    <source>
        <dbReference type="PROSITE" id="PS50003"/>
    </source>
</evidence>
<dbReference type="GO" id="GO:0005096">
    <property type="term" value="F:GTPase activator activity"/>
    <property type="evidence" value="ECO:0007669"/>
    <property type="project" value="UniProtKB-KW"/>
</dbReference>
<dbReference type="Gene3D" id="2.60.40.150">
    <property type="entry name" value="C2 domain"/>
    <property type="match status" value="1"/>
</dbReference>
<feature type="domain" description="Ras-GAP" evidence="4">
    <location>
        <begin position="243"/>
        <end position="438"/>
    </location>
</feature>
<dbReference type="SMART" id="SM00233">
    <property type="entry name" value="PH"/>
    <property type="match status" value="1"/>
</dbReference>
<dbReference type="PROSITE" id="PS50004">
    <property type="entry name" value="C2"/>
    <property type="match status" value="1"/>
</dbReference>
<dbReference type="SMART" id="SM00323">
    <property type="entry name" value="RasGAP"/>
    <property type="match status" value="1"/>
</dbReference>
<evidence type="ECO:0000259" key="4">
    <source>
        <dbReference type="PROSITE" id="PS50018"/>
    </source>
</evidence>